<dbReference type="Gene3D" id="3.40.50.920">
    <property type="match status" value="1"/>
</dbReference>
<dbReference type="GO" id="GO:0030976">
    <property type="term" value="F:thiamine pyrophosphate binding"/>
    <property type="evidence" value="ECO:0007669"/>
    <property type="project" value="UniProtKB-UniRule"/>
</dbReference>
<comment type="cofactor">
    <cofactor evidence="11">
        <name>Mg(2+)</name>
        <dbReference type="ChEBI" id="CHEBI:18420"/>
    </cofactor>
    <text evidence="11">Binds 1 Mg(2+) ion per subunit.</text>
</comment>
<evidence type="ECO:0000256" key="5">
    <source>
        <dbReference type="ARBA" id="ARBA00022723"/>
    </source>
</evidence>
<gene>
    <name evidence="11 13" type="primary">dxs</name>
    <name evidence="13" type="ORF">POREN0001_1762</name>
</gene>
<dbReference type="NCBIfam" id="NF003933">
    <property type="entry name" value="PRK05444.2-2"/>
    <property type="match status" value="1"/>
</dbReference>
<dbReference type="FunFam" id="3.40.50.920:FF:000002">
    <property type="entry name" value="1-deoxy-D-xylulose-5-phosphate synthase"/>
    <property type="match status" value="1"/>
</dbReference>
<feature type="binding site" evidence="11">
    <location>
        <position position="291"/>
    </location>
    <ligand>
        <name>thiamine diphosphate</name>
        <dbReference type="ChEBI" id="CHEBI:58937"/>
    </ligand>
</feature>
<dbReference type="GO" id="GO:0008661">
    <property type="term" value="F:1-deoxy-D-xylulose-5-phosphate synthase activity"/>
    <property type="evidence" value="ECO:0007669"/>
    <property type="project" value="UniProtKB-UniRule"/>
</dbReference>
<keyword evidence="6 11" id="KW-0460">Magnesium</keyword>
<evidence type="ECO:0000256" key="4">
    <source>
        <dbReference type="ARBA" id="ARBA00022679"/>
    </source>
</evidence>
<dbReference type="GO" id="GO:0019288">
    <property type="term" value="P:isopentenyl diphosphate biosynthetic process, methylerythritol 4-phosphate pathway"/>
    <property type="evidence" value="ECO:0007669"/>
    <property type="project" value="TreeGrafter"/>
</dbReference>
<evidence type="ECO:0000313" key="13">
    <source>
        <dbReference type="EMBL" id="EEN82311.1"/>
    </source>
</evidence>
<keyword evidence="9 11" id="KW-0414">Isoprene biosynthesis</keyword>
<keyword evidence="4 11" id="KW-0808">Transferase</keyword>
<evidence type="ECO:0000256" key="9">
    <source>
        <dbReference type="ARBA" id="ARBA00023229"/>
    </source>
</evidence>
<dbReference type="GO" id="GO:0016114">
    <property type="term" value="P:terpenoid biosynthetic process"/>
    <property type="evidence" value="ECO:0007669"/>
    <property type="project" value="UniProtKB-UniRule"/>
</dbReference>
<reference evidence="13 14" key="1">
    <citation type="submission" date="2009-04" db="EMBL/GenBank/DDBJ databases">
        <authorList>
            <person name="Sebastian Y."/>
            <person name="Madupu R."/>
            <person name="Durkin A.S."/>
            <person name="Torralba M."/>
            <person name="Methe B."/>
            <person name="Sutton G.G."/>
            <person name="Strausberg R.L."/>
            <person name="Nelson K.E."/>
        </authorList>
    </citation>
    <scope>NUCLEOTIDE SEQUENCE [LARGE SCALE GENOMIC DNA]</scope>
    <source>
        <strain evidence="14">ATCC 35406 / BCRC 14492 / JCM 8526 / NCTC 13058 / HG 370</strain>
    </source>
</reference>
<evidence type="ECO:0000256" key="10">
    <source>
        <dbReference type="ARBA" id="ARBA00055605"/>
    </source>
</evidence>
<dbReference type="SUPFAM" id="SSF52518">
    <property type="entry name" value="Thiamin diphosphate-binding fold (THDP-binding)"/>
    <property type="match status" value="2"/>
</dbReference>
<dbReference type="Gene3D" id="3.40.50.970">
    <property type="match status" value="2"/>
</dbReference>
<dbReference type="Pfam" id="PF02779">
    <property type="entry name" value="Transket_pyr"/>
    <property type="match status" value="1"/>
</dbReference>
<feature type="binding site" evidence="11">
    <location>
        <begin position="150"/>
        <end position="151"/>
    </location>
    <ligand>
        <name>thiamine diphosphate</name>
        <dbReference type="ChEBI" id="CHEBI:58937"/>
    </ligand>
</feature>
<accession>C3JBM7</accession>
<keyword evidence="5 11" id="KW-0479">Metal-binding</keyword>
<keyword evidence="14" id="KW-1185">Reference proteome</keyword>
<evidence type="ECO:0000256" key="7">
    <source>
        <dbReference type="ARBA" id="ARBA00022977"/>
    </source>
</evidence>
<dbReference type="PANTHER" id="PTHR43322:SF5">
    <property type="entry name" value="1-DEOXY-D-XYLULOSE-5-PHOSPHATE SYNTHASE, CHLOROPLASTIC"/>
    <property type="match status" value="1"/>
</dbReference>
<dbReference type="Pfam" id="PF02780">
    <property type="entry name" value="Transketolase_C"/>
    <property type="match status" value="1"/>
</dbReference>
<comment type="cofactor">
    <cofactor evidence="11">
        <name>thiamine diphosphate</name>
        <dbReference type="ChEBI" id="CHEBI:58937"/>
    </cofactor>
    <text evidence="11">Binds 1 thiamine pyrophosphate per subunit.</text>
</comment>
<feature type="binding site" evidence="11">
    <location>
        <position position="178"/>
    </location>
    <ligand>
        <name>thiamine diphosphate</name>
        <dbReference type="ChEBI" id="CHEBI:58937"/>
    </ligand>
</feature>
<dbReference type="CDD" id="cd02007">
    <property type="entry name" value="TPP_DXS"/>
    <property type="match status" value="1"/>
</dbReference>
<dbReference type="PROSITE" id="PS00802">
    <property type="entry name" value="TRANSKETOLASE_2"/>
    <property type="match status" value="1"/>
</dbReference>
<dbReference type="GO" id="GO:0000287">
    <property type="term" value="F:magnesium ion binding"/>
    <property type="evidence" value="ECO:0007669"/>
    <property type="project" value="UniProtKB-UniRule"/>
</dbReference>
<feature type="binding site" evidence="11">
    <location>
        <position position="178"/>
    </location>
    <ligand>
        <name>Mg(2+)</name>
        <dbReference type="ChEBI" id="CHEBI:18420"/>
    </ligand>
</feature>
<dbReference type="GeneID" id="93366039"/>
<feature type="binding site" evidence="11">
    <location>
        <position position="77"/>
    </location>
    <ligand>
        <name>thiamine diphosphate</name>
        <dbReference type="ChEBI" id="CHEBI:58937"/>
    </ligand>
</feature>
<evidence type="ECO:0000256" key="8">
    <source>
        <dbReference type="ARBA" id="ARBA00023052"/>
    </source>
</evidence>
<dbReference type="GO" id="GO:0005829">
    <property type="term" value="C:cytosol"/>
    <property type="evidence" value="ECO:0007669"/>
    <property type="project" value="TreeGrafter"/>
</dbReference>
<dbReference type="HAMAP" id="MF_00315">
    <property type="entry name" value="DXP_synth"/>
    <property type="match status" value="1"/>
</dbReference>
<dbReference type="EMBL" id="ACNN01000026">
    <property type="protein sequence ID" value="EEN82311.1"/>
    <property type="molecule type" value="Genomic_DNA"/>
</dbReference>
<dbReference type="InterPro" id="IPR005477">
    <property type="entry name" value="Dxylulose-5-P_synthase"/>
</dbReference>
<keyword evidence="8 11" id="KW-0786">Thiamine pyrophosphate</keyword>
<evidence type="ECO:0000256" key="11">
    <source>
        <dbReference type="HAMAP-Rule" id="MF_00315"/>
    </source>
</evidence>
<dbReference type="InterPro" id="IPR005475">
    <property type="entry name" value="Transketolase-like_Pyr-bd"/>
</dbReference>
<proteinExistence type="inferred from homology"/>
<dbReference type="SMART" id="SM00861">
    <property type="entry name" value="Transket_pyr"/>
    <property type="match status" value="1"/>
</dbReference>
<evidence type="ECO:0000256" key="2">
    <source>
        <dbReference type="ARBA" id="ARBA00011081"/>
    </source>
</evidence>
<comment type="pathway">
    <text evidence="1 11">Metabolic intermediate biosynthesis; 1-deoxy-D-xylulose 5-phosphate biosynthesis; 1-deoxy-D-xylulose 5-phosphate from D-glyceraldehyde 3-phosphate and pyruvate: step 1/1.</text>
</comment>
<dbReference type="InterPro" id="IPR033248">
    <property type="entry name" value="Transketolase_C"/>
</dbReference>
<evidence type="ECO:0000256" key="6">
    <source>
        <dbReference type="ARBA" id="ARBA00022842"/>
    </source>
</evidence>
<dbReference type="Pfam" id="PF13292">
    <property type="entry name" value="DXP_synthase_N"/>
    <property type="match status" value="1"/>
</dbReference>
<comment type="caution">
    <text evidence="13">The sequence shown here is derived from an EMBL/GenBank/DDBJ whole genome shotgun (WGS) entry which is preliminary data.</text>
</comment>
<feature type="binding site" evidence="11">
    <location>
        <position position="149"/>
    </location>
    <ligand>
        <name>Mg(2+)</name>
        <dbReference type="ChEBI" id="CHEBI:18420"/>
    </ligand>
</feature>
<dbReference type="STRING" id="553175.POREN0001_1762"/>
<dbReference type="PANTHER" id="PTHR43322">
    <property type="entry name" value="1-D-DEOXYXYLULOSE 5-PHOSPHATE SYNTHASE-RELATED"/>
    <property type="match status" value="1"/>
</dbReference>
<comment type="subunit">
    <text evidence="3 11">Homodimer.</text>
</comment>
<dbReference type="AlphaFoldDB" id="C3JBM7"/>
<feature type="binding site" evidence="11">
    <location>
        <begin position="118"/>
        <end position="120"/>
    </location>
    <ligand>
        <name>thiamine diphosphate</name>
        <dbReference type="ChEBI" id="CHEBI:58937"/>
    </ligand>
</feature>
<comment type="similarity">
    <text evidence="2 11">Belongs to the transketolase family. DXPS subfamily.</text>
</comment>
<dbReference type="UniPathway" id="UPA00064">
    <property type="reaction ID" value="UER00091"/>
</dbReference>
<dbReference type="InterPro" id="IPR009014">
    <property type="entry name" value="Transketo_C/PFOR_II"/>
</dbReference>
<dbReference type="EC" id="2.2.1.7" evidence="11"/>
<comment type="catalytic activity">
    <reaction evidence="11">
        <text>D-glyceraldehyde 3-phosphate + pyruvate + H(+) = 1-deoxy-D-xylulose 5-phosphate + CO2</text>
        <dbReference type="Rhea" id="RHEA:12605"/>
        <dbReference type="ChEBI" id="CHEBI:15361"/>
        <dbReference type="ChEBI" id="CHEBI:15378"/>
        <dbReference type="ChEBI" id="CHEBI:16526"/>
        <dbReference type="ChEBI" id="CHEBI:57792"/>
        <dbReference type="ChEBI" id="CHEBI:59776"/>
        <dbReference type="EC" id="2.2.1.7"/>
    </reaction>
</comment>
<dbReference type="CDD" id="cd07033">
    <property type="entry name" value="TPP_PYR_DXS_TK_like"/>
    <property type="match status" value="1"/>
</dbReference>
<organism evidence="13 14">
    <name type="scientific">Porphyromonas endodontalis (strain ATCC 35406 / DSM 24491 / JCM 8526 / CCUG 16442 / BCRC 14492 / NCTC 13058 / HG 370)</name>
    <name type="common">Bacteroides endodontalis</name>
    <dbReference type="NCBI Taxonomy" id="553175"/>
    <lineage>
        <taxon>Bacteria</taxon>
        <taxon>Pseudomonadati</taxon>
        <taxon>Bacteroidota</taxon>
        <taxon>Bacteroidia</taxon>
        <taxon>Bacteroidales</taxon>
        <taxon>Porphyromonadaceae</taxon>
        <taxon>Porphyromonas</taxon>
    </lineage>
</organism>
<dbReference type="InterPro" id="IPR020826">
    <property type="entry name" value="Transketolase_BS"/>
</dbReference>
<protein>
    <recommendedName>
        <fullName evidence="11">1-deoxy-D-xylulose-5-phosphate synthase</fullName>
        <ecNumber evidence="11">2.2.1.7</ecNumber>
    </recommendedName>
    <alternativeName>
        <fullName evidence="11">1-deoxyxylulose-5-phosphate synthase</fullName>
        <shortName evidence="11">DXP synthase</shortName>
        <shortName evidence="11">DXPS</shortName>
    </alternativeName>
</protein>
<dbReference type="GO" id="GO:0009228">
    <property type="term" value="P:thiamine biosynthetic process"/>
    <property type="evidence" value="ECO:0007669"/>
    <property type="project" value="UniProtKB-UniRule"/>
</dbReference>
<evidence type="ECO:0000259" key="12">
    <source>
        <dbReference type="SMART" id="SM00861"/>
    </source>
</evidence>
<dbReference type="Proteomes" id="UP000004295">
    <property type="component" value="Unassembled WGS sequence"/>
</dbReference>
<dbReference type="NCBIfam" id="TIGR00204">
    <property type="entry name" value="dxs"/>
    <property type="match status" value="1"/>
</dbReference>
<name>C3JBM7_POREA</name>
<dbReference type="RefSeq" id="WP_004334063.1">
    <property type="nucleotide sequence ID" value="NZ_ACNN01000026.1"/>
</dbReference>
<dbReference type="InterPro" id="IPR029061">
    <property type="entry name" value="THDP-binding"/>
</dbReference>
<feature type="domain" description="Transketolase-like pyrimidine-binding" evidence="12">
    <location>
        <begin position="324"/>
        <end position="489"/>
    </location>
</feature>
<evidence type="ECO:0000313" key="14">
    <source>
        <dbReference type="Proteomes" id="UP000004295"/>
    </source>
</evidence>
<feature type="binding site" evidence="11">
    <location>
        <position position="375"/>
    </location>
    <ligand>
        <name>thiamine diphosphate</name>
        <dbReference type="ChEBI" id="CHEBI:58937"/>
    </ligand>
</feature>
<evidence type="ECO:0000256" key="3">
    <source>
        <dbReference type="ARBA" id="ARBA00011738"/>
    </source>
</evidence>
<dbReference type="FunFam" id="3.40.50.970:FF:000005">
    <property type="entry name" value="1-deoxy-D-xylulose-5-phosphate synthase"/>
    <property type="match status" value="1"/>
</dbReference>
<sequence length="635" mass="70151">MATPYPLLNGIDSPKDLRSLSPDRLSELCRELRSFLLDVLSQHPGHLGSSLGAVELSVALHYVFRTPYDRIVWDVGHQAYAHKILTGRRDQFETLRQWGGIAGFPFPDESEYDTFPAGHASNSISAALGMSVAAELYKEKRNVIAVIGDGSMTGGLAFEGLNNASSFPNNLLVILNDNNMSIDANVGGLNHYLVDLNTSHAYNTVRYDVYRGLKHIKLINDGNKRNILRLNNSIKSLFSNNQSSFFDGLSIRYFGPIDGNDILRLVEVLRKIKDLKGPKILHIRTIKGKGYPAAEKHPTIWHAPGHFDILTAERLDKKKAGEAPKFQDVFGQTLVELADQDERIAGITPAMPTGCSMTYMMKAHPERSYDVGIAESHAVTFSAGLAREGMIPFCNIYSSFAQRAYDQLIHDVCLPRYHVVLCLDRAGLVGEDGATHQGAFDLSYLSCIPNLTIAAPRNEHMLRNLMYTAYKGQEGPFAIRYPRGKGSCPEWRNNMEILPIGKGELLQEGEKIAILSIGAIATEVSKAIELLKEKGEAIPAHYDMVFLKPLDTTLLEYVATHYQAVITVEDGAVHGGLGSSVLETLAEMGYQGRVKRLGIPDQFIPHGTPREQYSFSGIDAQSIAQTILSLKEQLR</sequence>
<keyword evidence="7 11" id="KW-0784">Thiamine biosynthesis</keyword>
<comment type="function">
    <text evidence="10 11">Catalyzes the acyloin condensation reaction between C atoms 2 and 3 of pyruvate and glyceraldehyde 3-phosphate to yield 1-deoxy-D-xylulose-5-phosphate (DXP).</text>
</comment>
<evidence type="ECO:0000256" key="1">
    <source>
        <dbReference type="ARBA" id="ARBA00004980"/>
    </source>
</evidence>
<dbReference type="SUPFAM" id="SSF52922">
    <property type="entry name" value="TK C-terminal domain-like"/>
    <property type="match status" value="1"/>
</dbReference>
<dbReference type="eggNOG" id="COG1154">
    <property type="taxonomic scope" value="Bacteria"/>
</dbReference>